<evidence type="ECO:0000313" key="3">
    <source>
        <dbReference type="Proteomes" id="UP000324800"/>
    </source>
</evidence>
<gene>
    <name evidence="2" type="ORF">EZS28_037561</name>
</gene>
<reference evidence="2 3" key="1">
    <citation type="submission" date="2019-03" db="EMBL/GenBank/DDBJ databases">
        <title>Single cell metagenomics reveals metabolic interactions within the superorganism composed of flagellate Streblomastix strix and complex community of Bacteroidetes bacteria on its surface.</title>
        <authorList>
            <person name="Treitli S.C."/>
            <person name="Kolisko M."/>
            <person name="Husnik F."/>
            <person name="Keeling P."/>
            <person name="Hampl V."/>
        </authorList>
    </citation>
    <scope>NUCLEOTIDE SEQUENCE [LARGE SCALE GENOMIC DNA]</scope>
    <source>
        <strain evidence="2">ST1C</strain>
    </source>
</reference>
<evidence type="ECO:0000313" key="2">
    <source>
        <dbReference type="EMBL" id="KAA6366912.1"/>
    </source>
</evidence>
<protein>
    <recommendedName>
        <fullName evidence="1">BIG2 domain-containing protein</fullName>
    </recommendedName>
</protein>
<feature type="domain" description="BIG2" evidence="1">
    <location>
        <begin position="28"/>
        <end position="93"/>
    </location>
</feature>
<dbReference type="EMBL" id="SNRW01018880">
    <property type="protein sequence ID" value="KAA6366912.1"/>
    <property type="molecule type" value="Genomic_DNA"/>
</dbReference>
<feature type="non-terminal residue" evidence="2">
    <location>
        <position position="1"/>
    </location>
</feature>
<feature type="non-terminal residue" evidence="2">
    <location>
        <position position="721"/>
    </location>
</feature>
<sequence>VNVFKKDFDGLKNWVLAKVCIIIEDAKVESITVSAPVSVCEVSDEVRFTAVVLPENAVNKNVTWSVSPVGATISALGTFKPNTAGTYTVTATSVAIPEISGLATIEVTIPDEHITAVIDQFLSLGLNYTLNYETYAFSSYLQVTEYGLFNGAYNDEAGSLVRSYENKFYASRISAEIFFDISVPEVTYDQYQSFFDFYYWFEGNTRDLAHLGTYNEEFNTVYYPVLGGVNNDGVFIYDYTSLADYLLYLSVDVELEPEVGGIEIQLDAENKITKIVGIARSDAPEFYCLPSTALNGENIVFSLNYTNIGWTSIPEAKAFFESNQGPTYGQKNTWATIFNEIYLDLLDTVSQSEATEFVTFLSEATFQQDNEVDYDLTYEPNGTHYFIHITLTLFNFPYESALLIEERYQNIRVGFSSDYAHRLRDTPSEIHVGEIYSQEYQSFLINFFLERTITFSNVKAQVEEWLAPNYSGLTIPLFEGAPSYRFINLSSFGLIAIEAYFHYGTDISKHPQFPTSSYVDYWSLRLILAGWTNVKTSEGLQRQDPSGKVAIVFTEQEFSAGVPVIWIDFVAALPALGAAWPSALLGPELDALLPHISVKSNGGYSYELKENSTVTSLLIISPTLSFLQIVPLFIDLGWEKVFNDPYGGSVMSFISPDHQYQCSVRFNDLETYPFNNPEQTTTFTVYAYNPGNQDFVNYPIYIEDDEWSLDLLEPYMGQDAL</sequence>
<dbReference type="InterPro" id="IPR008964">
    <property type="entry name" value="Invasin/intimin_cell_adhesion"/>
</dbReference>
<dbReference type="Proteomes" id="UP000324800">
    <property type="component" value="Unassembled WGS sequence"/>
</dbReference>
<organism evidence="2 3">
    <name type="scientific">Streblomastix strix</name>
    <dbReference type="NCBI Taxonomy" id="222440"/>
    <lineage>
        <taxon>Eukaryota</taxon>
        <taxon>Metamonada</taxon>
        <taxon>Preaxostyla</taxon>
        <taxon>Oxymonadida</taxon>
        <taxon>Streblomastigidae</taxon>
        <taxon>Streblomastix</taxon>
    </lineage>
</organism>
<dbReference type="SUPFAM" id="SSF49373">
    <property type="entry name" value="Invasin/intimin cell-adhesion fragments"/>
    <property type="match status" value="1"/>
</dbReference>
<evidence type="ECO:0000259" key="1">
    <source>
        <dbReference type="Pfam" id="PF02368"/>
    </source>
</evidence>
<dbReference type="Pfam" id="PF02368">
    <property type="entry name" value="Big_2"/>
    <property type="match status" value="1"/>
</dbReference>
<dbReference type="Gene3D" id="2.60.40.1080">
    <property type="match status" value="1"/>
</dbReference>
<dbReference type="AlphaFoldDB" id="A0A5J4UAI2"/>
<name>A0A5J4UAI2_9EUKA</name>
<comment type="caution">
    <text evidence="2">The sequence shown here is derived from an EMBL/GenBank/DDBJ whole genome shotgun (WGS) entry which is preliminary data.</text>
</comment>
<proteinExistence type="predicted"/>
<dbReference type="InterPro" id="IPR003343">
    <property type="entry name" value="Big_2"/>
</dbReference>
<accession>A0A5J4UAI2</accession>